<dbReference type="PANTHER" id="PTHR45824">
    <property type="entry name" value="GH16843P"/>
    <property type="match status" value="1"/>
</dbReference>
<dbReference type="OrthoDB" id="75724at2759"/>
<dbReference type="InterPro" id="IPR011074">
    <property type="entry name" value="CRAL/TRIO_N_dom"/>
</dbReference>
<sequence>MSYLFKSRSEPTPLTPASSEEQLAKINEVRELLCNLPMEMPKFLSDATIRRFLARNWTTVQAAKSLKEAASWRRQYKPEKICWTKTSERDHIKYLVYNLENLVLNSEGAQEESVVWMSDFRGWAVSSTPFSLTRESLHIIQKYYPGLIAVAILTNPPRIFESFWKIVKHFLEPKMNEKVKFVYNNNSESQRIMGDMFDLDKLESTFGGRNTTGLDINNNSRNAMSYLFQTRREATQQKPESSAEQQRKIDDVRELLGDLATEMPSFLSDGTIRRFLRSRNWSTEKAAKALKEAVKWRRQFKPETICWENLAGIENEVRRAYMADYLDKNGRTVFVIMTSIKSLTSTKEHIRQLVYNLENLAMNSEDAQEENVVWMCNFSGWTLSSTPLWETRESLHIIQKYYPGLIGAAILSNPPKIFESFWKIVKQFLEPTLQEKIKFIYSNNAERQRIMADMFDMDKLESAFGGRNTASLDITTYAERMRRRDQLRRTCNHANETPDFPDQE</sequence>
<dbReference type="PANTHER" id="PTHR45824:SF7">
    <property type="entry name" value="OS05G0267800 PROTEIN"/>
    <property type="match status" value="1"/>
</dbReference>
<organism evidence="2 3">
    <name type="scientific">Panicum miliaceum</name>
    <name type="common">Proso millet</name>
    <name type="synonym">Broomcorn millet</name>
    <dbReference type="NCBI Taxonomy" id="4540"/>
    <lineage>
        <taxon>Eukaryota</taxon>
        <taxon>Viridiplantae</taxon>
        <taxon>Streptophyta</taxon>
        <taxon>Embryophyta</taxon>
        <taxon>Tracheophyta</taxon>
        <taxon>Spermatophyta</taxon>
        <taxon>Magnoliopsida</taxon>
        <taxon>Liliopsida</taxon>
        <taxon>Poales</taxon>
        <taxon>Poaceae</taxon>
        <taxon>PACMAD clade</taxon>
        <taxon>Panicoideae</taxon>
        <taxon>Panicodae</taxon>
        <taxon>Paniceae</taxon>
        <taxon>Panicinae</taxon>
        <taxon>Panicum</taxon>
        <taxon>Panicum sect. Panicum</taxon>
    </lineage>
</organism>
<accession>A0A3L6RC91</accession>
<dbReference type="Proteomes" id="UP000275267">
    <property type="component" value="Unassembled WGS sequence"/>
</dbReference>
<name>A0A3L6RC91_PANMI</name>
<evidence type="ECO:0000313" key="3">
    <source>
        <dbReference type="Proteomes" id="UP000275267"/>
    </source>
</evidence>
<dbReference type="EMBL" id="PQIB02000009">
    <property type="protein sequence ID" value="RLN00244.1"/>
    <property type="molecule type" value="Genomic_DNA"/>
</dbReference>
<dbReference type="SUPFAM" id="SSF46938">
    <property type="entry name" value="CRAL/TRIO N-terminal domain"/>
    <property type="match status" value="2"/>
</dbReference>
<dbReference type="SMART" id="SM01100">
    <property type="entry name" value="CRAL_TRIO_N"/>
    <property type="match status" value="2"/>
</dbReference>
<dbReference type="STRING" id="4540.A0A3L6RC91"/>
<feature type="domain" description="CRAL-TRIO" evidence="1">
    <location>
        <begin position="309"/>
        <end position="472"/>
    </location>
</feature>
<gene>
    <name evidence="2" type="ORF">C2845_PM06G26180</name>
</gene>
<dbReference type="InterPro" id="IPR001251">
    <property type="entry name" value="CRAL-TRIO_dom"/>
</dbReference>
<evidence type="ECO:0000313" key="2">
    <source>
        <dbReference type="EMBL" id="RLN00244.1"/>
    </source>
</evidence>
<dbReference type="GO" id="GO:0008526">
    <property type="term" value="F:phosphatidylinositol transfer activity"/>
    <property type="evidence" value="ECO:0007669"/>
    <property type="project" value="TreeGrafter"/>
</dbReference>
<dbReference type="CDD" id="cd00170">
    <property type="entry name" value="SEC14"/>
    <property type="match status" value="2"/>
</dbReference>
<dbReference type="AlphaFoldDB" id="A0A3L6RC91"/>
<dbReference type="PROSITE" id="PS50191">
    <property type="entry name" value="CRAL_TRIO"/>
    <property type="match status" value="2"/>
</dbReference>
<comment type="caution">
    <text evidence="2">The sequence shown here is derived from an EMBL/GenBank/DDBJ whole genome shotgun (WGS) entry which is preliminary data.</text>
</comment>
<dbReference type="SUPFAM" id="SSF52087">
    <property type="entry name" value="CRAL/TRIO domain"/>
    <property type="match status" value="2"/>
</dbReference>
<keyword evidence="3" id="KW-1185">Reference proteome</keyword>
<dbReference type="SMART" id="SM00516">
    <property type="entry name" value="SEC14"/>
    <property type="match status" value="2"/>
</dbReference>
<dbReference type="FunFam" id="3.40.525.10:FF:000024">
    <property type="entry name" value="Sec14p-like phosphatidylinositol transfer family protein"/>
    <property type="match status" value="1"/>
</dbReference>
<reference evidence="3" key="1">
    <citation type="journal article" date="2019" name="Nat. Commun.">
        <title>The genome of broomcorn millet.</title>
        <authorList>
            <person name="Zou C."/>
            <person name="Miki D."/>
            <person name="Li D."/>
            <person name="Tang Q."/>
            <person name="Xiao L."/>
            <person name="Rajput S."/>
            <person name="Deng P."/>
            <person name="Jia W."/>
            <person name="Huang R."/>
            <person name="Zhang M."/>
            <person name="Sun Y."/>
            <person name="Hu J."/>
            <person name="Fu X."/>
            <person name="Schnable P.S."/>
            <person name="Li F."/>
            <person name="Zhang H."/>
            <person name="Feng B."/>
            <person name="Zhu X."/>
            <person name="Liu R."/>
            <person name="Schnable J.C."/>
            <person name="Zhu J.-K."/>
            <person name="Zhang H."/>
        </authorList>
    </citation>
    <scope>NUCLEOTIDE SEQUENCE [LARGE SCALE GENOMIC DNA]</scope>
</reference>
<dbReference type="Gene3D" id="3.40.525.10">
    <property type="entry name" value="CRAL-TRIO lipid binding domain"/>
    <property type="match status" value="2"/>
</dbReference>
<dbReference type="InterPro" id="IPR036865">
    <property type="entry name" value="CRAL-TRIO_dom_sf"/>
</dbReference>
<proteinExistence type="predicted"/>
<dbReference type="Pfam" id="PF00650">
    <property type="entry name" value="CRAL_TRIO"/>
    <property type="match status" value="2"/>
</dbReference>
<feature type="domain" description="CRAL-TRIO" evidence="1">
    <location>
        <begin position="74"/>
        <end position="214"/>
    </location>
</feature>
<evidence type="ECO:0000259" key="1">
    <source>
        <dbReference type="PROSITE" id="PS50191"/>
    </source>
</evidence>
<dbReference type="InterPro" id="IPR036273">
    <property type="entry name" value="CRAL/TRIO_N_dom_sf"/>
</dbReference>
<dbReference type="Gene3D" id="1.10.8.20">
    <property type="entry name" value="N-terminal domain of phosphatidylinositol transfer protein sec14p"/>
    <property type="match status" value="1"/>
</dbReference>
<dbReference type="InterPro" id="IPR052578">
    <property type="entry name" value="PI_Transfer_CRAL-TRIO"/>
</dbReference>
<protein>
    <submittedName>
        <fullName evidence="2">Random slug protein 5-like</fullName>
    </submittedName>
</protein>